<dbReference type="InterPro" id="IPR007714">
    <property type="entry name" value="CFA20_dom"/>
</dbReference>
<dbReference type="Pfam" id="PF05018">
    <property type="entry name" value="CFA20_dom"/>
    <property type="match status" value="1"/>
</dbReference>
<name>A0A3F2RHB0_9STRA</name>
<dbReference type="InterPro" id="IPR040441">
    <property type="entry name" value="CFA20/CFAP20DC"/>
</dbReference>
<dbReference type="EMBL" id="MBAD02002355">
    <property type="protein sequence ID" value="RLN48107.1"/>
    <property type="molecule type" value="Genomic_DNA"/>
</dbReference>
<reference evidence="5 6" key="1">
    <citation type="submission" date="2018-07" db="EMBL/GenBank/DDBJ databases">
        <title>Genome sequencing of oomycete isolates from Chile give support for New Zealand origin for Phytophthora kernoviae and make available the first Nothophytophthora sp. genome.</title>
        <authorList>
            <person name="Studholme D.J."/>
            <person name="Sanfuentes E."/>
            <person name="Panda P."/>
            <person name="Hill R."/>
            <person name="Sambles C."/>
            <person name="Grant M."/>
            <person name="Williams N.M."/>
            <person name="Mcdougal R.L."/>
        </authorList>
    </citation>
    <scope>NUCLEOTIDE SEQUENCE [LARGE SCALE GENOMIC DNA]</scope>
    <source>
        <strain evidence="4">Chile6</strain>
        <strain evidence="3">Chile7</strain>
    </source>
</reference>
<evidence type="ECO:0000313" key="5">
    <source>
        <dbReference type="Proteomes" id="UP000277300"/>
    </source>
</evidence>
<feature type="region of interest" description="Disordered" evidence="1">
    <location>
        <begin position="247"/>
        <end position="281"/>
    </location>
</feature>
<dbReference type="Proteomes" id="UP000284657">
    <property type="component" value="Unassembled WGS sequence"/>
</dbReference>
<evidence type="ECO:0000313" key="4">
    <source>
        <dbReference type="EMBL" id="RLN55395.1"/>
    </source>
</evidence>
<dbReference type="OrthoDB" id="167578at2759"/>
<dbReference type="PANTHER" id="PTHR12458">
    <property type="entry name" value="ORF PROTEIN"/>
    <property type="match status" value="1"/>
</dbReference>
<sequence>MEGVWQPSSTVEIENVTTDTGETVWRVPYIVRRYPTWEAFHKYLDAYSAATFQLYRVRTTYSVRSRNVRLRQLAASRGLIVRNGVERDNSGLVSEAEQEGTHGLSRAHLVPEHYEWYSKTFLCTHGWKRRSRGSGQRVSHNTRATECPAKVCATLQRDGTNRWSVVVTKHAPEHNHEVSETMYQQYCEVRRVRDPEVLAQAESLWRSGATRRRVFEFLKDQAQNHVILMKDVHNLVQRWQAQERRPTQAQLQAAQAEQTETVEHGQEKQQQVEQDSSPVVSAGHDDEGWLMAYFQGGEFVELLSAQGKAPAASWKLQGKISKTFDKSIKGNTFQLDGSSETKMQLPKTTSSSLGLAQRFVVLQLLVPFTRSFSVEICFSDFQKLPLNAGDLPRDQWMNLVFDLQALSEVYFPDTGFRSMESICVGGSCRLKRIFTMKDAPTPSRGAQGVQVYLR</sequence>
<dbReference type="EMBL" id="MBDO02000434">
    <property type="protein sequence ID" value="RLN55395.1"/>
    <property type="molecule type" value="Genomic_DNA"/>
</dbReference>
<feature type="domain" description="CFA20" evidence="2">
    <location>
        <begin position="294"/>
        <end position="382"/>
    </location>
</feature>
<evidence type="ECO:0000256" key="1">
    <source>
        <dbReference type="SAM" id="MobiDB-lite"/>
    </source>
</evidence>
<evidence type="ECO:0000259" key="2">
    <source>
        <dbReference type="Pfam" id="PF05018"/>
    </source>
</evidence>
<evidence type="ECO:0000313" key="6">
    <source>
        <dbReference type="Proteomes" id="UP000284657"/>
    </source>
</evidence>
<gene>
    <name evidence="3" type="ORF">BBJ29_007064</name>
    <name evidence="4" type="ORF">BBP00_00008502</name>
</gene>
<feature type="compositionally biased region" description="Polar residues" evidence="1">
    <location>
        <begin position="268"/>
        <end position="279"/>
    </location>
</feature>
<comment type="caution">
    <text evidence="4">The sequence shown here is derived from an EMBL/GenBank/DDBJ whole genome shotgun (WGS) entry which is preliminary data.</text>
</comment>
<accession>A0A3F2RHB0</accession>
<protein>
    <recommendedName>
        <fullName evidence="2">CFA20 domain-containing protein</fullName>
    </recommendedName>
</protein>
<proteinExistence type="predicted"/>
<organism evidence="4 5">
    <name type="scientific">Phytophthora kernoviae</name>
    <dbReference type="NCBI Taxonomy" id="325452"/>
    <lineage>
        <taxon>Eukaryota</taxon>
        <taxon>Sar</taxon>
        <taxon>Stramenopiles</taxon>
        <taxon>Oomycota</taxon>
        <taxon>Peronosporomycetes</taxon>
        <taxon>Peronosporales</taxon>
        <taxon>Peronosporaceae</taxon>
        <taxon>Phytophthora</taxon>
    </lineage>
</organism>
<dbReference type="Proteomes" id="UP000277300">
    <property type="component" value="Unassembled WGS sequence"/>
</dbReference>
<feature type="compositionally biased region" description="Low complexity" evidence="1">
    <location>
        <begin position="247"/>
        <end position="259"/>
    </location>
</feature>
<dbReference type="AlphaFoldDB" id="A0A3F2RHB0"/>
<evidence type="ECO:0000313" key="3">
    <source>
        <dbReference type="EMBL" id="RLN48107.1"/>
    </source>
</evidence>